<reference evidence="3 4" key="1">
    <citation type="journal article" date="2012" name="Plant Soil">
        <title>Screening of plant growth-promoting traits in arsenic-resistant bacteria isolated from the rhizosphere of soybean plants from Argentinean agricultural soil.</title>
        <authorList>
            <person name="Wevar Oller A.L."/>
            <person name="Talano M.A."/>
            <person name="Agostini E."/>
        </authorList>
    </citation>
    <scope>NUCLEOTIDE SEQUENCE [LARGE SCALE GENOMIC DNA]</scope>
    <source>
        <strain evidence="3 4">AW4</strain>
    </source>
</reference>
<accession>A0A923JW16</accession>
<dbReference type="EMBL" id="JABWRE020000001">
    <property type="protein sequence ID" value="MBV4537056.1"/>
    <property type="molecule type" value="Genomic_DNA"/>
</dbReference>
<evidence type="ECO:0000313" key="2">
    <source>
        <dbReference type="EMBL" id="MBV4537056.1"/>
    </source>
</evidence>
<keyword evidence="4" id="KW-1185">Reference proteome</keyword>
<reference evidence="1" key="2">
    <citation type="journal article" date="2020" name="Microorganisms">
        <title>Reliable Identification of Environmental Pseudomonas Isolates Using the rpoD Gene.</title>
        <authorList>
            <consortium name="The Broad Institute Genome Sequencing Platform"/>
            <person name="Girard L."/>
            <person name="Lood C."/>
            <person name="Rokni-Zadeh H."/>
            <person name="van Noort V."/>
            <person name="Lavigne R."/>
            <person name="De Mot R."/>
        </authorList>
    </citation>
    <scope>NUCLEOTIDE SEQUENCE</scope>
    <source>
        <strain evidence="1">SWRI10</strain>
    </source>
</reference>
<reference evidence="2" key="4">
    <citation type="submission" date="2021-06" db="EMBL/GenBank/DDBJ databases">
        <title>Updating the genus Pseudomonas: Description of 43 new species and partition of the Pseudomonas putida group.</title>
        <authorList>
            <person name="Girard L."/>
            <person name="Lood C."/>
            <person name="Vandamme P."/>
            <person name="Rokni-Zadeh H."/>
            <person name="Van Noort V."/>
            <person name="Hofte M."/>
            <person name="Lavigne R."/>
            <person name="De Mot R."/>
        </authorList>
    </citation>
    <scope>NUCLEOTIDE SEQUENCE</scope>
    <source>
        <strain evidence="2">SWRI10</strain>
    </source>
</reference>
<dbReference type="Proteomes" id="UP000599879">
    <property type="component" value="Unassembled WGS sequence"/>
</dbReference>
<evidence type="ECO:0000313" key="3">
    <source>
        <dbReference type="EMBL" id="MFK5732056.1"/>
    </source>
</evidence>
<gene>
    <name evidence="2" type="ORF">HU737_013795</name>
    <name evidence="1" type="ORF">HU737_19125</name>
    <name evidence="3" type="ORF">KW869_00820</name>
</gene>
<evidence type="ECO:0000313" key="1">
    <source>
        <dbReference type="EMBL" id="MBC3442807.1"/>
    </source>
</evidence>
<evidence type="ECO:0000313" key="4">
    <source>
        <dbReference type="Proteomes" id="UP001621534"/>
    </source>
</evidence>
<dbReference type="EMBL" id="JAHWXS010000001">
    <property type="protein sequence ID" value="MFK5732056.1"/>
    <property type="molecule type" value="Genomic_DNA"/>
</dbReference>
<reference evidence="1" key="3">
    <citation type="submission" date="2020-07" db="EMBL/GenBank/DDBJ databases">
        <authorList>
            <person name="Lood C."/>
            <person name="Girard L."/>
        </authorList>
    </citation>
    <scope>NUCLEOTIDE SEQUENCE</scope>
    <source>
        <strain evidence="1">SWRI10</strain>
    </source>
</reference>
<dbReference type="RefSeq" id="WP_186556324.1">
    <property type="nucleotide sequence ID" value="NZ_JABWRE020000001.1"/>
</dbReference>
<name>A0A923JW16_9PSED</name>
<proteinExistence type="predicted"/>
<protein>
    <submittedName>
        <fullName evidence="1">Uncharacterized protein</fullName>
    </submittedName>
</protein>
<dbReference type="EMBL" id="JABWRE010000016">
    <property type="protein sequence ID" value="MBC3442807.1"/>
    <property type="molecule type" value="Genomic_DNA"/>
</dbReference>
<reference evidence="3" key="5">
    <citation type="submission" date="2021-07" db="EMBL/GenBank/DDBJ databases">
        <authorList>
            <person name="Wevar Oller A.L."/>
            <person name="Talano M.A."/>
            <person name="Torres Tejerizo G.A."/>
            <person name="Agostini E."/>
        </authorList>
    </citation>
    <scope>NUCLEOTIDE SEQUENCE</scope>
    <source>
        <strain evidence="3">AW4</strain>
    </source>
</reference>
<organism evidence="1">
    <name type="scientific">Pseudomonas urmiensis</name>
    <dbReference type="NCBI Taxonomy" id="2745493"/>
    <lineage>
        <taxon>Bacteria</taxon>
        <taxon>Pseudomonadati</taxon>
        <taxon>Pseudomonadota</taxon>
        <taxon>Gammaproteobacteria</taxon>
        <taxon>Pseudomonadales</taxon>
        <taxon>Pseudomonadaceae</taxon>
        <taxon>Pseudomonas</taxon>
    </lineage>
</organism>
<dbReference type="AlphaFoldDB" id="A0A923JW16"/>
<dbReference type="Proteomes" id="UP001621534">
    <property type="component" value="Unassembled WGS sequence"/>
</dbReference>
<comment type="caution">
    <text evidence="1">The sequence shown here is derived from an EMBL/GenBank/DDBJ whole genome shotgun (WGS) entry which is preliminary data.</text>
</comment>
<sequence>MIISKNWARILPDLTLAGIKSTPVETLCDIWSNLTVGYKRSAFTASAQTAKLTQYNSAGLAVTFPWFNCPDVSCAAACYRLLLAC</sequence>